<feature type="compositionally biased region" description="Acidic residues" evidence="5">
    <location>
        <begin position="6150"/>
        <end position="6160"/>
    </location>
</feature>
<evidence type="ECO:0000256" key="1">
    <source>
        <dbReference type="ARBA" id="ARBA00022729"/>
    </source>
</evidence>
<dbReference type="Pfam" id="PF13585">
    <property type="entry name" value="CHU_C"/>
    <property type="match status" value="1"/>
</dbReference>
<dbReference type="Pfam" id="PF03160">
    <property type="entry name" value="Calx-beta"/>
    <property type="match status" value="32"/>
</dbReference>
<dbReference type="Gene3D" id="2.40.30.120">
    <property type="entry name" value="Positive stranded ssRNA viruses"/>
    <property type="match status" value="1"/>
</dbReference>
<keyword evidence="4" id="KW-0406">Ion transport</keyword>
<accession>A0ABX1GX88</accession>
<dbReference type="InterPro" id="IPR028974">
    <property type="entry name" value="TSP_type-3_rpt"/>
</dbReference>
<dbReference type="PANTHER" id="PTHR11878">
    <property type="entry name" value="SODIUM/CALCIUM EXCHANGER"/>
    <property type="match status" value="1"/>
</dbReference>
<dbReference type="SUPFAM" id="SSF103647">
    <property type="entry name" value="TSP type-3 repeat"/>
    <property type="match status" value="2"/>
</dbReference>
<dbReference type="PROSITE" id="PS00018">
    <property type="entry name" value="EF_HAND_1"/>
    <property type="match status" value="1"/>
</dbReference>
<dbReference type="InterPro" id="IPR007110">
    <property type="entry name" value="Ig-like_dom"/>
</dbReference>
<evidence type="ECO:0000256" key="3">
    <source>
        <dbReference type="ARBA" id="ARBA00022837"/>
    </source>
</evidence>
<evidence type="ECO:0000256" key="5">
    <source>
        <dbReference type="SAM" id="MobiDB-lite"/>
    </source>
</evidence>
<dbReference type="InterPro" id="IPR038081">
    <property type="entry name" value="CalX-like_sf"/>
</dbReference>
<organism evidence="7 8">
    <name type="scientific">Croceivirga thetidis</name>
    <dbReference type="NCBI Taxonomy" id="2721623"/>
    <lineage>
        <taxon>Bacteria</taxon>
        <taxon>Pseudomonadati</taxon>
        <taxon>Bacteroidota</taxon>
        <taxon>Flavobacteriia</taxon>
        <taxon>Flavobacteriales</taxon>
        <taxon>Flavobacteriaceae</taxon>
        <taxon>Croceivirga</taxon>
    </lineage>
</organism>
<feature type="compositionally biased region" description="Basic and acidic residues" evidence="5">
    <location>
        <begin position="1220"/>
        <end position="1230"/>
    </location>
</feature>
<feature type="compositionally biased region" description="Acidic residues" evidence="5">
    <location>
        <begin position="6029"/>
        <end position="6065"/>
    </location>
</feature>
<feature type="compositionally biased region" description="Low complexity" evidence="5">
    <location>
        <begin position="6344"/>
        <end position="6355"/>
    </location>
</feature>
<keyword evidence="1" id="KW-0732">Signal</keyword>
<feature type="domain" description="Ig-like" evidence="6">
    <location>
        <begin position="824"/>
        <end position="934"/>
    </location>
</feature>
<feature type="compositionally biased region" description="Acidic residues" evidence="5">
    <location>
        <begin position="6086"/>
        <end position="6113"/>
    </location>
</feature>
<dbReference type="Gene3D" id="2.60.40.10">
    <property type="entry name" value="Immunoglobulins"/>
    <property type="match status" value="1"/>
</dbReference>
<dbReference type="SMART" id="SM00710">
    <property type="entry name" value="PbH1"/>
    <property type="match status" value="16"/>
</dbReference>
<evidence type="ECO:0000256" key="2">
    <source>
        <dbReference type="ARBA" id="ARBA00022737"/>
    </source>
</evidence>
<dbReference type="EMBL" id="JAAWWL010000003">
    <property type="protein sequence ID" value="NKI33327.1"/>
    <property type="molecule type" value="Genomic_DNA"/>
</dbReference>
<name>A0ABX1GX88_9FLAO</name>
<evidence type="ECO:0000313" key="8">
    <source>
        <dbReference type="Proteomes" id="UP000718451"/>
    </source>
</evidence>
<feature type="compositionally biased region" description="Acidic residues" evidence="5">
    <location>
        <begin position="6195"/>
        <end position="6268"/>
    </location>
</feature>
<keyword evidence="8" id="KW-1185">Reference proteome</keyword>
<dbReference type="RefSeq" id="WP_168553552.1">
    <property type="nucleotide sequence ID" value="NZ_JAAWWL010000003.1"/>
</dbReference>
<proteinExistence type="predicted"/>
<dbReference type="InterPro" id="IPR018247">
    <property type="entry name" value="EF_Hand_1_Ca_BS"/>
</dbReference>
<evidence type="ECO:0000313" key="7">
    <source>
        <dbReference type="EMBL" id="NKI33327.1"/>
    </source>
</evidence>
<sequence>MSSKITLLSRGLFVIAFLTLSNLMGQVRADGNIRSFGKTKDGNFRQCFSVRLFNDDSDNDVCSPQITVDLSSLPNIDNISITDLSGSGFDISDLDTSASGFSTTNPSGTIIDPTTGKCLGPNSNLTIVFTITSTTALWPDGNIYNWSGTVSGNNVVDGPQTDTDNEDTQPMYDSDIIPGGALEVFQGGSPLGYNGLIQPNLDGTYDFVFRVTLGNYDNDANTGGTANNITYTDELNQLYNNMPINSISVSNSANGLLTVNPNYNGNASTIGGSSVTPDQTLVTDGTLAPDQEDYVDITLNVGPIPLNGRRHSRWTTGFINMDDTLGTTVFARTTDGEDPTWGLPEGPSGTCRNGLGVQFDYQADFNVSKTLVGDVVASSGTSGNRDLTYRVTIEADATNDVNVYRLSAIDPVANIFGASFVQLVSGPTVTNVSASNPPSANTGFDGATGSTYGDGVDLLVGNSSDILAPGQSLYVEYTIEVSPDNNITQNLVNGVDVTGDNVLNEQYVSGSANYSYVLSSVDPCDPVASGNPDFDNDGIADICDQDDDNDGILDTNEVTDSFNGAILYSHNEASNPRNIENAFPELTNWVLTTTNDESYGSGISATMVGNELHLSDPGYATYADAFANDAYIEYSFTTSSEIDQFIFTQVYLLTYEDAGFNNDRNGDSFKATALWSTDNFATSFTLANGVQHGETNTPDASDTFIYLDGSGNPIVAQPNTTYSIRFYIFDYQDDDATKAYGLWDDIIITLEGLRFRDTDRDGNADYVDTDSDNDGCFDTVEAGHTDGDNDGFLDGTGTDADGQVTGFATGYSGATGNEIVATEAAVDTAPTNQSANEGSAASFTVAATATNTITFTGAGAPNYNGSNGIDSSAQLNYQWQENGAPLSDGGVYSGTGTATLVISNVTGLDGNTYTVIITHGENNCISLSESATLTTIDPCDALASGNTDTDGDGISDFCDVDDDNDGILDVNECDFSDSGLTGPLPFTFDITSSNPNDQTVPHILNSITYGGTTYSDFIVPDSYMTMFTVNDEANIRYHENGSQPFNRSSNPNFDNDVLIGFQSRNLNNYVRLESGEDYSNGDYSEVRYNTPILSTDGGFVAVTEQGGNNPQVIQALDFNGNVIGNSISVATTDYSDLEHRVNNGQDIHMALYPVDDLVTPGTQLYGIRISYGPSSTNDGADAKVFFFGNLSSVGCDNDGDGLANYLDLDSDNDGCFDTVEAGHSDGDNDGRLGNSPVSVDASGQVTGQGGYTGTNSAVTNAPIAVTFDTQPADQLTNIADNTSFTASVSGGAILSYQWQESTNNGTSWSDITDGGIYSGATTNSLTLTAVPAGEHDNDYRLVVTSSDNNCASYTSDAANLFLRPSLTVADASAAEGASLAFVVTPSHVVAQDITFDLTYTDVTTSATDYTPVASGVLGASATSVTINVPAFDDALIEADETFTLGMTNGNGFAGDISDTATGTITDNDASGPGQGISVADFTIGEGDGSVDFVISYVGPDVQDSFTMDYVINDDTANSGTDYTATLTGQVTFPAGTTNGDQQTITVTIIDDSDFESDETLDIILSNISNTSINFVDFDAEGTIQDDDSAGSVGFDNNAVIVTEGTDTFARFTVRFTGGFIPFFRTVVVDYNTTDGSAVAPGDYTSASGTLTFHSFNYSDNIDIPISDDGLIEAQESFNLILSNLRSSIGAVFVGGQPTETASGTINDNDGDPTAGLSVSDFTVNENAGTADFTITYNGATVQDAFTVDYDITDGTALAGSDYNATISGQLSFAAGTSNGNQQTVTINIADDTLVEDNETLNIQLSNLSTTLINLVDADGVGTINDNDGSPTTGLSVSDFTIAETGATADFIVYYNGATVQDGFTVDYTITDNTATSGSDYSATLSAQLTFPAGTTNGDSQNITVTIMDDTILEGDETLDIVLSNLSTTLINLVDPNAVGTINDDEMAGPTDGIAVSDFTVNENVGTVDFVVSYTGPSLQNAFTADYTFSDGTAISGNDFTAALTGQVSFPANTVNGDQQTITVTVIDDALIEGDEDLSINLTNLSTSIISLVDDTATGTITDNDVAAPTTGLSVADFSVNENAGTADFVVSYNGADVQSAFTVDYAISDGSATSGSDYTATLNGQLTFAAGTTNGDQQTVTVTITDDTIIEGDENLSILLSNLSTSLINLVDADAEGIILDDDVASPTTGLSVADISVNENIGSTQFVITYNGATVQSSFTVDYDITNGSAISGTDYFATLSSQITFPAGTINGDTQVVNVSIADDAIIEGDEDLNILLSNLSTPLLNLVDDSALGTIIDNDVASPTTGLSVGNFSVNENVGTANFVVTYNGPEVQQSFTADYLISDGTAISGSDFNATLAGQVIFPAGSTSGTQRNISVTILEDAIIEGNETLTVQLSNLSTTLLNLVDADGTGTIIDNDFATPATGLEVTDLAENENAGNVNFVVTYRGATVQNSFTVDYAIIDGTANFGTDFSGTVSGQLTFPAGTANGDTQNIPFSIIDDLVIEGNEDLSVQLSNLSTPLLNIVDGLGDGTIIDNDLAAPNTGLSVADFTVDESAGSTNFVITYNGATVQDSFTVDFDITDVTATNGTDYNAVANGTLTFPAGTSNGDQQSIAVTINEDVFIEQDEQLTFTLSNLSIYPIINIVDGNAVGTITDNDNTADKGIDFQNLSVSVTEGDPGDTVSATFTITFNGDLEAAEVVEVDYLVNGVTAFNSTDFTASPTPTTLTFTNAIKSRSITIPIINDNVIEPNEQFDFDLIAIRSNVGIRLLNNSAVGNIADDDGGTVSASGFTLIEQNTSVNFEVQYNGDTVTAGFTVDYVVTDGTATAGSDYTAPFASGSLTFTGNDNEVRAVTVDILQDNFIEFDENLQITISNASDPVVSIGTAVADGIIQDNDGGAIDVTGFTVNEVFTTENFEVTYTGDPIAGGFTVNYQIVDGSTTQGSDYTVSSPTGTLNFSGANGEVLQVPVNILQDALLEGNETLAINLTGVNPNLITITNNSASATIVDIDHQPTAVDDSFVVFQDNSNKALDVLPNDDFGFDGPAASNALQVVTNPVNGTVTVNNNGTPADQTDDYFDYAPSPTFNGSDSFVYSITDSNGSTVTATVNLYVNDTNLKKDFEIRYQGNIHGDFTMIANNVLSRNQTTAYNGEDGNHDFWDNVFVDIDSDPTTFNSTNANLVNPEPTLSCLNIERAYIYWAAADKPYDGVTGGGATEPTWNYNEIKLMLPGQSTYTTVAADEVLYRGRDESFQNDPYVCVKDITADVNALASPFGTYQVGNVKATEMQVISHGGGIIGTSGGWQIVFVYENISLDPKNITLYDGYVHTYASNGEGETEFNFSGFQTIPAGNVNTKMMIGSLEGDRDLGGDQFLINDTSNNWTNISTALRPSNNFFNSRITLDGANFVNRNVPSTNTLGFDAGKFQLNNTGNLLIGNDQTFARFKITTDQESYGLYLMGMSVDVYQPSLGALSLDANTAGPHNPGDIVPMTLNVNNVGNDDIQDLVISVVIPNEAEFSNVGTLPSGVTHSYDAMTRTLLFDVANGFINMGDAFDINFDIQLSPSCYYLETACTSSFPLQATATFSGVTNTDPITTDSSGTTDACGIGEHDPTIIDVQQPAQVNWATVANSLDRTVSCDDTAGLNAAQALEPVPASCNFILDKVAGVFTPAGACTSEGTYTNTWTFTDACGRISATYTQVITVEDNAAPTFNESLPADSFAAHTSVPSPQTLTANDNCDTIANVVFTETYIGDNTSTTYTIVRTWSTTDCAGNSNSHTQRIFVTEGGLALGLSIDDVTVNEGDGTATLTVLNTGDVSGGFTVNFSSTNGTAAEPADYVQTTGILNFSGAHNESQTITVTINDDNLLEPTEDLSILLTSGSNTPTINDDTGIITINDNDNVAGVGVSFDPNVITVTEGIDPAARFTVNFTGNLAPGQTVTVDFDSADGTAFQGQDYVDSSGTLTFSDTVTSIFVDVPLIDDNIIEPTENVLLTLFNVQSNVGVGFSNGAPVNSGLGNILDDDFVPGVSGLSFQADPVTVNEADGTATVNVVLTGNVQGSFTVDYDSADNTANSGVDYTAVSGTLTFAGNDGEIQSITIPIVDDVLIEPTEMFNIDLSNLSTALIVINDSQGEVEIIDNDNVPGVTGISFQNDPVTVNEGAGTVTVNVLLTGEVQGGFTIDYDSADLAAIAGADYTAVSGTLTFAGTDGEVQPIVIPIIDDTSIEPTERFLIDLSNLSTSLIAINDSQASVDIIDNDNIPGTTGISFQNDAITVNEADGTATVNVLLSGNVQGGFTIDFDSADNTALAGSDYTAVSGTLTFTGNDGEVHPITIPITDDNVIEPTEQLLIDLSNLSTTLIGINDSQATVDIIDNDNIPGTTGISFQTDPVVVYEADGTATLNVLLTGNVQGGFTVDYASADNSANAGADYTAVTGTLTFVGNDGEIQPIVVPITDDNFIEPTEQFLMNLLNLSTTLIAINDSQASVDIIDNDNIPGTGISFQNDAITVNEADGTATVNVLLTGNVQGGFTIDFDSADNTAIAGLDYTAVSGTLTFVGNNGEIQPIVIPITDDNVIEPTEQFLIDLSNLSTGLIGINDAQATVDIIDNDNIPGTTGISFQNDAITVNEADGTATVNVLLTGNVQGGFTIDFASADDSALAGSDYAAVTGTLTFIGNDGEIRPITIPIIDDNVIEPTERLLIDLSNLSTTLIAINDSQATVDILDNDNIPGTTGISFQNDAIIVNEADGTATINVLLTGNVQGGFTVDYTSADGSAENPSDYTAVSGTLTFTGVHREMQSITVPIIDDNVIEATERLFINLSNLSTTLIAINDAQATVDIVDNDNIPGTTGISFQNDAITVNEADGTATVNVLLTGNVQGGFTVDFDTADASAEAPSDYIAQSGTLTFAGNDGEIQPITITIIDDDVIEATERLLIDLTNLSTGLIAINDSQASIDIIDNDNIPGVTGISYQNDTVTVNEGDGTMTFDVVLTGSVQGGFSVNYASANGTAVQPSDYTSMVGTLNFVGIDGEVQTITIPIIDDLIIEPTEDLTVTLSGLSTTLITINGPSVGTGNIIDNDSTGAGEGISVADFTVDESVGNVNFVITYTGPDVQNSFTVDFLVADGTANYTSDYNMASLSGTVTFPNGTTTGDTQLVTVTILDDDIIEFSETLDITLSNISHGAIGMLDGNAIGTIDDNDAIPGVTGIRFDNNNVTVNEDAGTMTFDVVLTGSVQGGFTVDYATTDGTAEQPSDYTATTGTLAFVGIDNEVQTITIPIIDDNVIEFTENLTVTLSALSTPLITINGGNTATGNIIDNDAIPGVTGIRFDSDNVTVDEDAGTLTFDVVLTGNIQGGFTVDYATADGTAEQPSDYTQTIGTLTFVGNDAEVQTITIPIIDDDVIEFTEDLTATLSALSTTLITINGPDTATGNIVDNDAIPGVTGIRFDNNNVTVNEDAGTMTFDVVLTGSVQGGFTVDYATTDGTAEQPSDYTATTGTLAFVGIDNEVQTITIPIIDDNVIEFTEDLTVTLSALSTPLITINGGNTATGNIIDNDAIPGVTGIRFDSDNVTVDEDAGTLTFDVVLTGNVQGGFTVDYATADGTAEQPSDYTQTIGTLTFVGNDAEVQTITIPIIDDDVIEFTEDLTATLSALSTTLITINGPDTATGNIVDNDAIPGVTGIRFDNNNVTVNEDAGTMTFDVVLTGSVQGGFTVDYATTDGTAEQPSDYTTTTGTLTFVGIDTEVQTITIPIIDDNVIEFTEDLTVTLSALSTPLITINGGNTATGNIIDNDAIPGVTGIRFDSDNVTVDEDAGTLTFDVVLTGNVQGGFTVDYATADGTAEQPSDYTQTIGTLTFIGNDAEVHSVTIPIIDDTIIEETESFNLILSGLSTTLITINGTDTATGNIVDNDNIPGVTGLTIDDVIVDETDGTATLTVTLTGDVQDGLMAEFNTVDDTAEAGEDYTQSSGIVTFAGNDGETQSITIPITNDVLLETDELFMVVLSNLSTTATQINDDTGTITIIDDEFDTDGDLVPDIVDIDDDNDGILDTLEDDTATDSDGDGYPDSIDIDSDNDGIPDNVEAQTTSGYIPPTGIDSDNDGLDDAYEGAGDEGVTPEDTDGDGTDDFRDLDTDNDTVPDNNEGNDFNFDGIPDQTLTGVDSDGDGLDDGYEGSDVNDGFDVNDEIDDPANDLPDTDQLEDVNYRDIDDDGDGVNTEDEDPDGDGDPTNDDTDGDGIPDYLDPIDTDGDNVPDYIDIDDDNDGVLDIYEGDETTDTDGDSIIDRLDIDSDNDGIPDNVESQTTDGYIPPSGNDSDNDGLDDAYEGSGDEGTIPVDTDNDGTVDQRDLDSDNDNVPDNNEGNDFNFDGVPDQFYTGVDTDGDGLDDGYEGSDVNDGFDVNDEIDDPANDLPDTDGTEDVNYRDVDDDGDGIDSIDEDANNDGDPTNDDTDGDGTPDYLDPEDDRLFDPNFEDITIMCGDEIPAVPEIGDIGGCTDPVITFTEETIFSDDTEDYMIERTWYATDECGNEVTFYQTIFVMQAQLEEVFIDICVLDDPIDLTNYLPDHFDKNGTFTSITPGTYLNNTQFVPYGLVVGDYEVSYAAVNGTCTYYADIVVSVNDDCLVCKPEILDISKTVTPNGDGINEVFKIRSEQYCEWTFDVMIFNRWGDKVYEEKNYQNDWGGTAPDNAVGRSGILPAGTYYYIIDIVGSEFKPINGYIYLGNSQ</sequence>
<dbReference type="Proteomes" id="UP000718451">
    <property type="component" value="Unassembled WGS sequence"/>
</dbReference>
<feature type="compositionally biased region" description="Acidic residues" evidence="5">
    <location>
        <begin position="6366"/>
        <end position="6376"/>
    </location>
</feature>
<dbReference type="InterPro" id="IPR036179">
    <property type="entry name" value="Ig-like_dom_sf"/>
</dbReference>
<feature type="compositionally biased region" description="Acidic residues" evidence="5">
    <location>
        <begin position="6385"/>
        <end position="6404"/>
    </location>
</feature>
<dbReference type="Gene3D" id="4.10.1080.10">
    <property type="entry name" value="TSP type-3 repeat"/>
    <property type="match status" value="1"/>
</dbReference>
<feature type="compositionally biased region" description="Low complexity" evidence="5">
    <location>
        <begin position="6128"/>
        <end position="6139"/>
    </location>
</feature>
<gene>
    <name evidence="7" type="ORF">HCU67_15335</name>
</gene>
<dbReference type="InterPro" id="IPR006626">
    <property type="entry name" value="PbH1"/>
</dbReference>
<feature type="compositionally biased region" description="Acidic residues" evidence="5">
    <location>
        <begin position="6169"/>
        <end position="6188"/>
    </location>
</feature>
<dbReference type="InterPro" id="IPR003644">
    <property type="entry name" value="Calx_beta"/>
</dbReference>
<evidence type="ECO:0000256" key="4">
    <source>
        <dbReference type="ARBA" id="ARBA00023065"/>
    </source>
</evidence>
<protein>
    <submittedName>
        <fullName evidence="7">T9SS type B sorting domain-containing protein</fullName>
    </submittedName>
</protein>
<dbReference type="NCBIfam" id="TIGR04131">
    <property type="entry name" value="Bac_Flav_CTERM"/>
    <property type="match status" value="1"/>
</dbReference>
<dbReference type="PROSITE" id="PS50835">
    <property type="entry name" value="IG_LIKE"/>
    <property type="match status" value="1"/>
</dbReference>
<keyword evidence="3" id="KW-0106">Calcium</keyword>
<dbReference type="Gene3D" id="2.60.40.2030">
    <property type="match status" value="33"/>
</dbReference>
<dbReference type="SUPFAM" id="SSF141072">
    <property type="entry name" value="CalX-like"/>
    <property type="match status" value="33"/>
</dbReference>
<dbReference type="SMART" id="SM00237">
    <property type="entry name" value="Calx_beta"/>
    <property type="match status" value="32"/>
</dbReference>
<reference evidence="7 8" key="1">
    <citation type="submission" date="2020-04" db="EMBL/GenBank/DDBJ databases">
        <authorList>
            <person name="Yoon J."/>
        </authorList>
    </citation>
    <scope>NUCLEOTIDE SEQUENCE [LARGE SCALE GENOMIC DNA]</scope>
    <source>
        <strain evidence="7 8">DJ-13</strain>
    </source>
</reference>
<dbReference type="InterPro" id="IPR051171">
    <property type="entry name" value="CaCA"/>
</dbReference>
<dbReference type="InterPro" id="IPR013783">
    <property type="entry name" value="Ig-like_fold"/>
</dbReference>
<evidence type="ECO:0000259" key="6">
    <source>
        <dbReference type="PROSITE" id="PS50835"/>
    </source>
</evidence>
<dbReference type="InterPro" id="IPR026341">
    <property type="entry name" value="T9SS_type_B"/>
</dbReference>
<feature type="region of interest" description="Disordered" evidence="5">
    <location>
        <begin position="1219"/>
        <end position="1253"/>
    </location>
</feature>
<feature type="compositionally biased region" description="Acidic residues" evidence="5">
    <location>
        <begin position="6302"/>
        <end position="6315"/>
    </location>
</feature>
<feature type="compositionally biased region" description="Acidic residues" evidence="5">
    <location>
        <begin position="6411"/>
        <end position="6448"/>
    </location>
</feature>
<keyword evidence="2" id="KW-0677">Repeat</keyword>
<dbReference type="PANTHER" id="PTHR11878:SF65">
    <property type="entry name" value="NA_CA-EXCHANGE PROTEIN, ISOFORM G"/>
    <property type="match status" value="1"/>
</dbReference>
<dbReference type="SUPFAM" id="SSF48726">
    <property type="entry name" value="Immunoglobulin"/>
    <property type="match status" value="1"/>
</dbReference>
<feature type="region of interest" description="Disordered" evidence="5">
    <location>
        <begin position="6029"/>
        <end position="6448"/>
    </location>
</feature>
<comment type="caution">
    <text evidence="7">The sequence shown here is derived from an EMBL/GenBank/DDBJ whole genome shotgun (WGS) entry which is preliminary data.</text>
</comment>
<keyword evidence="4" id="KW-0813">Transport</keyword>